<protein>
    <recommendedName>
        <fullName evidence="3">Kelch domain-containing protein 3</fullName>
    </recommendedName>
</protein>
<dbReference type="AlphaFoldDB" id="A0A1B6DWJ7"/>
<dbReference type="GO" id="GO:0005737">
    <property type="term" value="C:cytoplasm"/>
    <property type="evidence" value="ECO:0007669"/>
    <property type="project" value="TreeGrafter"/>
</dbReference>
<evidence type="ECO:0000313" key="2">
    <source>
        <dbReference type="EMBL" id="JAS30027.1"/>
    </source>
</evidence>
<dbReference type="FunFam" id="2.120.10.80:FF:000134">
    <property type="entry name" value="Kelch domain-containing protein, putative"/>
    <property type="match status" value="1"/>
</dbReference>
<gene>
    <name evidence="1" type="ORF">g.34548</name>
    <name evidence="2" type="ORF">g.34549</name>
</gene>
<organism evidence="2">
    <name type="scientific">Clastoptera arizonana</name>
    <name type="common">Arizona spittle bug</name>
    <dbReference type="NCBI Taxonomy" id="38151"/>
    <lineage>
        <taxon>Eukaryota</taxon>
        <taxon>Metazoa</taxon>
        <taxon>Ecdysozoa</taxon>
        <taxon>Arthropoda</taxon>
        <taxon>Hexapoda</taxon>
        <taxon>Insecta</taxon>
        <taxon>Pterygota</taxon>
        <taxon>Neoptera</taxon>
        <taxon>Paraneoptera</taxon>
        <taxon>Hemiptera</taxon>
        <taxon>Auchenorrhyncha</taxon>
        <taxon>Cercopoidea</taxon>
        <taxon>Clastopteridae</taxon>
        <taxon>Clastoptera</taxon>
    </lineage>
</organism>
<dbReference type="EMBL" id="GEDC01007271">
    <property type="protein sequence ID" value="JAS30027.1"/>
    <property type="molecule type" value="Transcribed_RNA"/>
</dbReference>
<evidence type="ECO:0000313" key="1">
    <source>
        <dbReference type="EMBL" id="JAS10743.1"/>
    </source>
</evidence>
<dbReference type="PANTHER" id="PTHR46461">
    <property type="entry name" value="KELCH DOMAIN-CONTAINING PROTEIN 3"/>
    <property type="match status" value="1"/>
</dbReference>
<dbReference type="Pfam" id="PF24681">
    <property type="entry name" value="Kelch_KLHDC2_KLHL20_DRC7"/>
    <property type="match status" value="1"/>
</dbReference>
<reference evidence="2" key="1">
    <citation type="submission" date="2015-12" db="EMBL/GenBank/DDBJ databases">
        <title>De novo transcriptome assembly of four potential Pierce s Disease insect vectors from Arizona vineyards.</title>
        <authorList>
            <person name="Tassone E.E."/>
        </authorList>
    </citation>
    <scope>NUCLEOTIDE SEQUENCE</scope>
</reference>
<dbReference type="Pfam" id="PF07646">
    <property type="entry name" value="Kelch_2"/>
    <property type="match status" value="1"/>
</dbReference>
<dbReference type="InterPro" id="IPR052637">
    <property type="entry name" value="KLHDC3-like"/>
</dbReference>
<proteinExistence type="predicted"/>
<accession>A0A1B6DWJ7</accession>
<evidence type="ECO:0008006" key="3">
    <source>
        <dbReference type="Google" id="ProtNLM"/>
    </source>
</evidence>
<dbReference type="Gene3D" id="2.120.10.80">
    <property type="entry name" value="Kelch-type beta propeller"/>
    <property type="match status" value="2"/>
</dbReference>
<dbReference type="EMBL" id="GEDC01026555">
    <property type="protein sequence ID" value="JAS10743.1"/>
    <property type="molecule type" value="Transcribed_RNA"/>
</dbReference>
<sequence length="386" mass="44009">MYWTVHLEGGPRRVNHAAVLIEDKIYSFGGYCTGEDYKLFRPMDVHVLNTATLRWKALNVPTSQSILETSEAPFQRYGHSAVAHGKNAFIWGGRNDEAVCKDLFCFNTETATWKCIKTYGTCPGARDGHSACIINDCMYIFGGFEEDIDRFSQDVFALNLQTMYWTYVQTKGIPPTYRDFHSATAIGLNMYIFGGRGDRSGALHSQVERYCHDIMYLDTRNAQWHRPVTMGDIPIGRRSHSAFVHDGKLYIFGGYNSLREEHFNDLHRFCPKTLTWQHIKAQGEPPTKRRRQSCVVLGDRMFLFGGTSPGLSEDDEDSSDSSEYGVLRLMDHDDLHILDFRPSLFLLCLMSVITHRLDTSSLPQDVKMQLKLMTMNNNIRPRASTG</sequence>
<dbReference type="PANTHER" id="PTHR46461:SF1">
    <property type="entry name" value="KELCH DOMAIN-CONTAINING PROTEIN 3"/>
    <property type="match status" value="1"/>
</dbReference>
<name>A0A1B6DWJ7_9HEMI</name>
<dbReference type="SUPFAM" id="SSF117281">
    <property type="entry name" value="Kelch motif"/>
    <property type="match status" value="1"/>
</dbReference>
<dbReference type="InterPro" id="IPR015915">
    <property type="entry name" value="Kelch-typ_b-propeller"/>
</dbReference>
<dbReference type="InterPro" id="IPR011498">
    <property type="entry name" value="Kelch_2"/>
</dbReference>
<dbReference type="GO" id="GO:0003682">
    <property type="term" value="F:chromatin binding"/>
    <property type="evidence" value="ECO:0007669"/>
    <property type="project" value="InterPro"/>
</dbReference>